<evidence type="ECO:0000256" key="2">
    <source>
        <dbReference type="ARBA" id="ARBA00022703"/>
    </source>
</evidence>
<keyword evidence="2" id="KW-0053">Apoptosis</keyword>
<evidence type="ECO:0000256" key="1">
    <source>
        <dbReference type="ARBA" id="ARBA00010134"/>
    </source>
</evidence>
<dbReference type="GO" id="GO:0005737">
    <property type="term" value="C:cytoplasm"/>
    <property type="evidence" value="ECO:0007669"/>
    <property type="project" value="UniProtKB-ARBA"/>
</dbReference>
<dbReference type="InterPro" id="IPR015917">
    <property type="entry name" value="Pept_C14A"/>
</dbReference>
<evidence type="ECO:0000256" key="3">
    <source>
        <dbReference type="RuleBase" id="RU003971"/>
    </source>
</evidence>
<evidence type="ECO:0000313" key="7">
    <source>
        <dbReference type="Proteomes" id="UP000694546"/>
    </source>
</evidence>
<evidence type="ECO:0000259" key="4">
    <source>
        <dbReference type="PROSITE" id="PS50207"/>
    </source>
</evidence>
<name>A0A8C5A9M3_GADMO</name>
<dbReference type="GO" id="GO:0051604">
    <property type="term" value="P:protein maturation"/>
    <property type="evidence" value="ECO:0007669"/>
    <property type="project" value="UniProtKB-ARBA"/>
</dbReference>
<dbReference type="PROSITE" id="PS01121">
    <property type="entry name" value="CASPASE_HIS"/>
    <property type="match status" value="1"/>
</dbReference>
<dbReference type="Ensembl" id="ENSGMOT00000041851.1">
    <property type="protein sequence ID" value="ENSGMOP00000028161.1"/>
    <property type="gene ID" value="ENSGMOG00000035579.1"/>
</dbReference>
<dbReference type="Gene3D" id="3.40.50.1460">
    <property type="match status" value="1"/>
</dbReference>
<dbReference type="SMART" id="SM00115">
    <property type="entry name" value="CASc"/>
    <property type="match status" value="1"/>
</dbReference>
<dbReference type="GO" id="GO:0004197">
    <property type="term" value="F:cysteine-type endopeptidase activity"/>
    <property type="evidence" value="ECO:0007669"/>
    <property type="project" value="InterPro"/>
</dbReference>
<dbReference type="InterPro" id="IPR016129">
    <property type="entry name" value="Caspase_his_AS"/>
</dbReference>
<dbReference type="SUPFAM" id="SSF52129">
    <property type="entry name" value="Caspase-like"/>
    <property type="match status" value="1"/>
</dbReference>
<dbReference type="PANTHER" id="PTHR48169:SF7">
    <property type="entry name" value="CASPASE 10"/>
    <property type="match status" value="1"/>
</dbReference>
<accession>A0A8C5A9M3</accession>
<dbReference type="GeneTree" id="ENSGT00940000160994"/>
<dbReference type="Proteomes" id="UP000694546">
    <property type="component" value="Chromosome 20"/>
</dbReference>
<protein>
    <submittedName>
        <fullName evidence="6">Uncharacterized protein</fullName>
    </submittedName>
</protein>
<dbReference type="AlphaFoldDB" id="A0A8C5A9M3"/>
<dbReference type="InterPro" id="IPR029030">
    <property type="entry name" value="Caspase-like_dom_sf"/>
</dbReference>
<evidence type="ECO:0000259" key="5">
    <source>
        <dbReference type="PROSITE" id="PS50208"/>
    </source>
</evidence>
<organism evidence="6 7">
    <name type="scientific">Gadus morhua</name>
    <name type="common">Atlantic cod</name>
    <dbReference type="NCBI Taxonomy" id="8049"/>
    <lineage>
        <taxon>Eukaryota</taxon>
        <taxon>Metazoa</taxon>
        <taxon>Chordata</taxon>
        <taxon>Craniata</taxon>
        <taxon>Vertebrata</taxon>
        <taxon>Euteleostomi</taxon>
        <taxon>Actinopterygii</taxon>
        <taxon>Neopterygii</taxon>
        <taxon>Teleostei</taxon>
        <taxon>Neoteleostei</taxon>
        <taxon>Acanthomorphata</taxon>
        <taxon>Zeiogadaria</taxon>
        <taxon>Gadariae</taxon>
        <taxon>Gadiformes</taxon>
        <taxon>Gadoidei</taxon>
        <taxon>Gadidae</taxon>
        <taxon>Gadus</taxon>
    </lineage>
</organism>
<reference evidence="6" key="1">
    <citation type="submission" date="2025-08" db="UniProtKB">
        <authorList>
            <consortium name="Ensembl"/>
        </authorList>
    </citation>
    <scope>IDENTIFICATION</scope>
</reference>
<dbReference type="InterPro" id="IPR011600">
    <property type="entry name" value="Pept_C14_caspase"/>
</dbReference>
<dbReference type="Pfam" id="PF00656">
    <property type="entry name" value="Peptidase_C14"/>
    <property type="match status" value="1"/>
</dbReference>
<dbReference type="PANTHER" id="PTHR48169">
    <property type="entry name" value="DED DOMAIN-CONTAINING PROTEIN"/>
    <property type="match status" value="1"/>
</dbReference>
<dbReference type="GO" id="GO:0006508">
    <property type="term" value="P:proteolysis"/>
    <property type="evidence" value="ECO:0007669"/>
    <property type="project" value="InterPro"/>
</dbReference>
<dbReference type="PRINTS" id="PR00376">
    <property type="entry name" value="IL1BCENZYME"/>
</dbReference>
<dbReference type="InterPro" id="IPR001309">
    <property type="entry name" value="Pept_C14_p20"/>
</dbReference>
<proteinExistence type="inferred from homology"/>
<feature type="domain" description="Caspase family p10" evidence="4">
    <location>
        <begin position="139"/>
        <end position="222"/>
    </location>
</feature>
<reference evidence="6" key="2">
    <citation type="submission" date="2025-09" db="UniProtKB">
        <authorList>
            <consortium name="Ensembl"/>
        </authorList>
    </citation>
    <scope>IDENTIFICATION</scope>
</reference>
<sequence>MSGPQRGYCLIVNNFKFSCSSPKLRNRTGTVKDAESLSLVFTWLGFQVEVVKDATRDKMLSSMRELASRDHSGMDCVACIVLSHGLEGGVYGVDGGVVRLEKLKWYVNGEQCRSLIGKPKLFFIQVHDQTDGPSGPGSIPITADFLISMSTPPSHVSWRDRKKGTWFIQSLYKNLILRVPRNKDLLSILTEVNNDVSKNSNPNSSMRQMPQPIHTLRMGVFFPVPEELPPSL</sequence>
<dbReference type="OMA" id="NETCDIM"/>
<evidence type="ECO:0000313" key="6">
    <source>
        <dbReference type="Ensembl" id="ENSGMOP00000028161.1"/>
    </source>
</evidence>
<feature type="domain" description="Caspase family p20" evidence="5">
    <location>
        <begin position="5"/>
        <end position="126"/>
    </location>
</feature>
<dbReference type="GO" id="GO:0043067">
    <property type="term" value="P:regulation of programmed cell death"/>
    <property type="evidence" value="ECO:0007669"/>
    <property type="project" value="UniProtKB-ARBA"/>
</dbReference>
<dbReference type="PROSITE" id="PS50207">
    <property type="entry name" value="CASPASE_P10"/>
    <property type="match status" value="1"/>
</dbReference>
<dbReference type="PROSITE" id="PS50208">
    <property type="entry name" value="CASPASE_P20"/>
    <property type="match status" value="1"/>
</dbReference>
<keyword evidence="7" id="KW-1185">Reference proteome</keyword>
<dbReference type="InterPro" id="IPR002138">
    <property type="entry name" value="Pept_C14_p10"/>
</dbReference>
<comment type="similarity">
    <text evidence="1 3">Belongs to the peptidase C14A family.</text>
</comment>
<dbReference type="GO" id="GO:0006915">
    <property type="term" value="P:apoptotic process"/>
    <property type="evidence" value="ECO:0007669"/>
    <property type="project" value="UniProtKB-KW"/>
</dbReference>